<evidence type="ECO:0000313" key="9">
    <source>
        <dbReference type="Proteomes" id="UP000054567"/>
    </source>
</evidence>
<dbReference type="EMBL" id="DS268111">
    <property type="protein sequence ID" value="KMM69159.1"/>
    <property type="molecule type" value="Genomic_DNA"/>
</dbReference>
<name>A0A0J6FK00_COCPO</name>
<dbReference type="GO" id="GO:0007004">
    <property type="term" value="P:telomere maintenance via telomerase"/>
    <property type="evidence" value="ECO:0007669"/>
    <property type="project" value="InterPro"/>
</dbReference>
<feature type="region of interest" description="Disordered" evidence="6">
    <location>
        <begin position="1090"/>
        <end position="1308"/>
    </location>
</feature>
<keyword evidence="3" id="KW-0158">Chromosome</keyword>
<feature type="domain" description="Shelterin complex subunit TPP1/Est3" evidence="7">
    <location>
        <begin position="4"/>
        <end position="165"/>
    </location>
</feature>
<feature type="region of interest" description="Disordered" evidence="6">
    <location>
        <begin position="180"/>
        <end position="201"/>
    </location>
</feature>
<sequence length="1371" mass="152739">MELMDKWIHPHIQRALCLCLDDLPDDKDSRQNPKLSEPRDDGKYFRVGVFGSQVVQVVKWQDSSSPIEALLSDSCTTIRGHLSNDAVAKYRLERKTDVRANTRGALMKITDFEIVINKKKTPAPSLALYIRSFDILGCEGTGTFGNPRDISSFPAISALAGQCQSIRAESFLECTDMPRMQPQAPVSASDNESSHSSELSLASQADFATQLNNITTSKEPTRCKPLPMNSPTSLKSRDLLNLLVSNGRGRETTRDRNTPISVESLSTAKTNLDKGSMPRPIIPNSDISIRSATVPPNIPRCPQVVPSQQNVMCDKIHPPKAEPDKPSSSDISTKLRHKKDSKNPSPTPAIDSYHSSDRGPIKPKDRRSSASNAGGRQRETAIDDAKPWKNEKRIRRQDVSIPQAQQEILDSPNSWVGPETRSSLLSGQVSAELSDGRSEGSNETECKRHTGFDDPSPWKNTKRIGRQDMTIPQDQQHKLDSPSAWAGPVTDPSSPVGQLTKEADDKQAHMVRRQRKTNTDDADPWKGWKRIRRRDVFIPQDQEEILDSPNSWIPPPAGQSLPSGRVPIELLRQWNEAQTKSDEPKNTPASENRGSEGPEELDEQSTQPELVPSPAPATLSTQELGEDEWPLTSPPRLPPDSSPPRVLQRPNNPPITRKTQEKNEEDDIVDEVPALPDRQYFTNIRSSSFLMGVEPRSGEYSAHSDIEYSIPRGLETSTQEHQKRSFELTQEESMSSSGPQLSPCQVGSFTQVKQSPEIAHPHRQAPAKTKISTSRERQGSLPPDNVDSTSKLASETVIPATFPSTDIRREGQLADALDNSGREPSPPVSADDGDENDDRMTGRQLASELDGFILDISTQMETTGFDGAFSSLGTQKSTGNLPDTPCPNMGSTAVENDSKKRKLNSDNSLPLRSPKRRIMVSRTAHTQEGPSTSKKTAEDIPDISLRRNYFRKSSPSSAVEKIYLNFKRAYSAYDGDIHTFTNSCFKLQSLRSKGSLEKSVLWDDFVCREATQYRDYVQQCDKRNETSKPYEEYFLERVTVPSFKKRNLTGKSIDLVLAWHEGSQKECEVVDVEDAVDNRSGCTVEQRVGSFERGLQERNQMSSASDSERPGKRKKKKEEKKPHRKRHDSVSIPDSEEWRGYETHETASVELGDTDDSKVLSGGQKQSSLEFNEVEMEEESITSLADETTASPDDIDESNPRKRPGSPNDKVLPVLEMEEGASLGEIPGQRSRRELKGKQPQRLAAPSKALLDETQSADESSMDEAFYTTDSFYPPYRPPRPRLHNSQTENTTAAEEQPASPTSNWWRDPNTPFKFFAHAYSNLHTELGRFRRAGETEAVPVDENGVILPHRVFDSGDGPVEGRMTSMGWEV</sequence>
<feature type="compositionally biased region" description="Polar residues" evidence="6">
    <location>
        <begin position="1284"/>
        <end position="1305"/>
    </location>
</feature>
<reference evidence="9" key="2">
    <citation type="journal article" date="2009" name="Genome Res.">
        <title>Comparative genomic analyses of the human fungal pathogens Coccidioides and their relatives.</title>
        <authorList>
            <person name="Sharpton T.J."/>
            <person name="Stajich J.E."/>
            <person name="Rounsley S.D."/>
            <person name="Gardner M.J."/>
            <person name="Wortman J.R."/>
            <person name="Jordar V.S."/>
            <person name="Maiti R."/>
            <person name="Kodira C.D."/>
            <person name="Neafsey D.E."/>
            <person name="Zeng Q."/>
            <person name="Hung C.-Y."/>
            <person name="McMahan C."/>
            <person name="Muszewska A."/>
            <person name="Grynberg M."/>
            <person name="Mandel M.A."/>
            <person name="Kellner E.M."/>
            <person name="Barker B.M."/>
            <person name="Galgiani J.N."/>
            <person name="Orbach M.J."/>
            <person name="Kirkland T.N."/>
            <person name="Cole G.T."/>
            <person name="Henn M.R."/>
            <person name="Birren B.W."/>
            <person name="Taylor J.W."/>
        </authorList>
    </citation>
    <scope>NUCLEOTIDE SEQUENCE [LARGE SCALE GENOMIC DNA]</scope>
    <source>
        <strain evidence="9">RMSCC 3488</strain>
    </source>
</reference>
<proteinExistence type="predicted"/>
<feature type="compositionally biased region" description="Basic and acidic residues" evidence="6">
    <location>
        <begin position="1136"/>
        <end position="1147"/>
    </location>
</feature>
<feature type="compositionally biased region" description="Polar residues" evidence="6">
    <location>
        <begin position="923"/>
        <end position="934"/>
    </location>
</feature>
<keyword evidence="5" id="KW-0539">Nucleus</keyword>
<evidence type="ECO:0000259" key="7">
    <source>
        <dbReference type="Pfam" id="PF10341"/>
    </source>
</evidence>
<feature type="compositionally biased region" description="Polar residues" evidence="6">
    <location>
        <begin position="1181"/>
        <end position="1191"/>
    </location>
</feature>
<gene>
    <name evidence="8" type="ORF">CPAG_05481</name>
</gene>
<feature type="compositionally biased region" description="Basic and acidic residues" evidence="6">
    <location>
        <begin position="248"/>
        <end position="257"/>
    </location>
</feature>
<dbReference type="Pfam" id="PF10341">
    <property type="entry name" value="TPP1"/>
    <property type="match status" value="1"/>
</dbReference>
<dbReference type="GO" id="GO:0042162">
    <property type="term" value="F:telomeric DNA binding"/>
    <property type="evidence" value="ECO:0007669"/>
    <property type="project" value="InterPro"/>
</dbReference>
<organism evidence="8 9">
    <name type="scientific">Coccidioides posadasii RMSCC 3488</name>
    <dbReference type="NCBI Taxonomy" id="454284"/>
    <lineage>
        <taxon>Eukaryota</taxon>
        <taxon>Fungi</taxon>
        <taxon>Dikarya</taxon>
        <taxon>Ascomycota</taxon>
        <taxon>Pezizomycotina</taxon>
        <taxon>Eurotiomycetes</taxon>
        <taxon>Eurotiomycetidae</taxon>
        <taxon>Onygenales</taxon>
        <taxon>Onygenaceae</taxon>
        <taxon>Coccidioides</taxon>
    </lineage>
</organism>
<feature type="compositionally biased region" description="Polar residues" evidence="6">
    <location>
        <begin position="400"/>
        <end position="431"/>
    </location>
</feature>
<feature type="compositionally biased region" description="Pro residues" evidence="6">
    <location>
        <begin position="632"/>
        <end position="642"/>
    </location>
</feature>
<evidence type="ECO:0000256" key="6">
    <source>
        <dbReference type="SAM" id="MobiDB-lite"/>
    </source>
</evidence>
<dbReference type="Proteomes" id="UP000054567">
    <property type="component" value="Unassembled WGS sequence"/>
</dbReference>
<evidence type="ECO:0000256" key="2">
    <source>
        <dbReference type="ARBA" id="ARBA00004574"/>
    </source>
</evidence>
<evidence type="ECO:0000256" key="4">
    <source>
        <dbReference type="ARBA" id="ARBA00022895"/>
    </source>
</evidence>
<accession>A0A0J6FK00</accession>
<dbReference type="GO" id="GO:0000781">
    <property type="term" value="C:chromosome, telomeric region"/>
    <property type="evidence" value="ECO:0007669"/>
    <property type="project" value="UniProtKB-SubCell"/>
</dbReference>
<feature type="region of interest" description="Disordered" evidence="6">
    <location>
        <begin position="314"/>
        <end position="525"/>
    </location>
</feature>
<evidence type="ECO:0000256" key="5">
    <source>
        <dbReference type="ARBA" id="ARBA00023242"/>
    </source>
</evidence>
<feature type="compositionally biased region" description="Polar residues" evidence="6">
    <location>
        <begin position="258"/>
        <end position="270"/>
    </location>
</feature>
<feature type="compositionally biased region" description="Basic and acidic residues" evidence="6">
    <location>
        <begin position="314"/>
        <end position="327"/>
    </location>
</feature>
<dbReference type="OrthoDB" id="3538943at2759"/>
<protein>
    <recommendedName>
        <fullName evidence="7">Shelterin complex subunit TPP1/Est3 domain-containing protein</fullName>
    </recommendedName>
</protein>
<feature type="compositionally biased region" description="Basic and acidic residues" evidence="6">
    <location>
        <begin position="354"/>
        <end position="368"/>
    </location>
</feature>
<feature type="compositionally biased region" description="Polar residues" evidence="6">
    <location>
        <begin position="727"/>
        <end position="754"/>
    </location>
</feature>
<dbReference type="VEuPathDB" id="FungiDB:CPAG_05481"/>
<feature type="compositionally biased region" description="Low complexity" evidence="6">
    <location>
        <begin position="187"/>
        <end position="201"/>
    </location>
</feature>
<comment type="subcellular location">
    <subcellularLocation>
        <location evidence="2">Chromosome</location>
        <location evidence="2">Telomere</location>
    </subcellularLocation>
    <subcellularLocation>
        <location evidence="1">Nucleus</location>
    </subcellularLocation>
</comment>
<keyword evidence="4" id="KW-0779">Telomere</keyword>
<feature type="region of interest" description="Disordered" evidence="6">
    <location>
        <begin position="867"/>
        <end position="938"/>
    </location>
</feature>
<dbReference type="GO" id="GO:0005697">
    <property type="term" value="C:telomerase holoenzyme complex"/>
    <property type="evidence" value="ECO:0007669"/>
    <property type="project" value="InterPro"/>
</dbReference>
<feature type="compositionally biased region" description="Basic and acidic residues" evidence="6">
    <location>
        <begin position="434"/>
        <end position="452"/>
    </location>
</feature>
<evidence type="ECO:0000313" key="8">
    <source>
        <dbReference type="EMBL" id="KMM69159.1"/>
    </source>
</evidence>
<feature type="compositionally biased region" description="Polar residues" evidence="6">
    <location>
        <begin position="680"/>
        <end position="689"/>
    </location>
</feature>
<reference evidence="9" key="3">
    <citation type="journal article" date="2010" name="Genome Res.">
        <title>Population genomic sequencing of Coccidioides fungi reveals recent hybridization and transposon control.</title>
        <authorList>
            <person name="Neafsey D.E."/>
            <person name="Barker B.M."/>
            <person name="Sharpton T.J."/>
            <person name="Stajich J.E."/>
            <person name="Park D.J."/>
            <person name="Whiston E."/>
            <person name="Hung C.-Y."/>
            <person name="McMahan C."/>
            <person name="White J."/>
            <person name="Sykes S."/>
            <person name="Heiman D."/>
            <person name="Young S."/>
            <person name="Zeng Q."/>
            <person name="Abouelleil A."/>
            <person name="Aftuck L."/>
            <person name="Bessette D."/>
            <person name="Brown A."/>
            <person name="FitzGerald M."/>
            <person name="Lui A."/>
            <person name="Macdonald J.P."/>
            <person name="Priest M."/>
            <person name="Orbach M.J."/>
            <person name="Galgiani J.N."/>
            <person name="Kirkland T.N."/>
            <person name="Cole G.T."/>
            <person name="Birren B.W."/>
            <person name="Henn M.R."/>
            <person name="Taylor J.W."/>
            <person name="Rounsley S.D."/>
        </authorList>
    </citation>
    <scope>NUCLEOTIDE SEQUENCE [LARGE SCALE GENOMIC DNA]</scope>
    <source>
        <strain evidence="9">RMSCC 3488</strain>
    </source>
</reference>
<reference evidence="8 9" key="1">
    <citation type="submission" date="2007-06" db="EMBL/GenBank/DDBJ databases">
        <title>The Genome Sequence of Coccidioides posadasii RMSCC_3488.</title>
        <authorList>
            <consortium name="Coccidioides Genome Resources Consortium"/>
            <consortium name="The Broad Institute Genome Sequencing Platform"/>
            <person name="Henn M.R."/>
            <person name="Sykes S."/>
            <person name="Young S."/>
            <person name="Jaffe D."/>
            <person name="Berlin A."/>
            <person name="Alvarez P."/>
            <person name="Butler J."/>
            <person name="Gnerre S."/>
            <person name="Grabherr M."/>
            <person name="Mauceli E."/>
            <person name="Brockman W."/>
            <person name="Kodira C."/>
            <person name="Alvarado L."/>
            <person name="Zeng Q."/>
            <person name="Crawford M."/>
            <person name="Antoine C."/>
            <person name="Devon K."/>
            <person name="Galgiani J."/>
            <person name="Orsborn K."/>
            <person name="Lewis M.L."/>
            <person name="Nusbaum C."/>
            <person name="Galagan J."/>
            <person name="Birren B."/>
        </authorList>
    </citation>
    <scope>NUCLEOTIDE SEQUENCE [LARGE SCALE GENOMIC DNA]</scope>
    <source>
        <strain evidence="8 9">RMSCC 3488</strain>
    </source>
</reference>
<dbReference type="InterPro" id="IPR019437">
    <property type="entry name" value="TPP1/Est3"/>
</dbReference>
<feature type="compositionally biased region" description="Basic residues" evidence="6">
    <location>
        <begin position="1111"/>
        <end position="1127"/>
    </location>
</feature>
<evidence type="ECO:0000256" key="1">
    <source>
        <dbReference type="ARBA" id="ARBA00004123"/>
    </source>
</evidence>
<evidence type="ECO:0000256" key="3">
    <source>
        <dbReference type="ARBA" id="ARBA00022454"/>
    </source>
</evidence>
<feature type="compositionally biased region" description="Polar residues" evidence="6">
    <location>
        <begin position="871"/>
        <end position="881"/>
    </location>
</feature>
<feature type="region of interest" description="Disordered" evidence="6">
    <location>
        <begin position="542"/>
        <end position="841"/>
    </location>
</feature>
<feature type="region of interest" description="Disordered" evidence="6">
    <location>
        <begin position="245"/>
        <end position="287"/>
    </location>
</feature>
<feature type="compositionally biased region" description="Basic and acidic residues" evidence="6">
    <location>
        <begin position="376"/>
        <end position="391"/>
    </location>
</feature>